<evidence type="ECO:0000259" key="15">
    <source>
        <dbReference type="PROSITE" id="PS50109"/>
    </source>
</evidence>
<keyword evidence="12" id="KW-0902">Two-component regulatory system</keyword>
<dbReference type="PRINTS" id="PR00344">
    <property type="entry name" value="BCTRLSENSOR"/>
</dbReference>
<evidence type="ECO:0000256" key="12">
    <source>
        <dbReference type="ARBA" id="ARBA00023012"/>
    </source>
</evidence>
<dbReference type="EC" id="2.7.13.3" evidence="3"/>
<dbReference type="SMART" id="SM00387">
    <property type="entry name" value="HATPase_c"/>
    <property type="match status" value="1"/>
</dbReference>
<accession>A0A395W800</accession>
<dbReference type="FunFam" id="3.30.565.10:FF:000006">
    <property type="entry name" value="Sensor histidine kinase WalK"/>
    <property type="match status" value="1"/>
</dbReference>
<evidence type="ECO:0000256" key="8">
    <source>
        <dbReference type="ARBA" id="ARBA00022741"/>
    </source>
</evidence>
<dbReference type="InterPro" id="IPR003661">
    <property type="entry name" value="HisK_dim/P_dom"/>
</dbReference>
<keyword evidence="7 14" id="KW-0812">Transmembrane</keyword>
<evidence type="ECO:0000256" key="11">
    <source>
        <dbReference type="ARBA" id="ARBA00022989"/>
    </source>
</evidence>
<keyword evidence="10" id="KW-0067">ATP-binding</keyword>
<gene>
    <name evidence="16" type="ORF">DWW32_04290</name>
</gene>
<evidence type="ECO:0000313" key="16">
    <source>
        <dbReference type="EMBL" id="RGU92641.1"/>
    </source>
</evidence>
<comment type="caution">
    <text evidence="16">The sequence shown here is derived from an EMBL/GenBank/DDBJ whole genome shotgun (WGS) entry which is preliminary data.</text>
</comment>
<dbReference type="EMBL" id="QRYQ01000005">
    <property type="protein sequence ID" value="RGU92641.1"/>
    <property type="molecule type" value="Genomic_DNA"/>
</dbReference>
<organism evidence="16 17">
    <name type="scientific">Holdemanella biformis</name>
    <dbReference type="NCBI Taxonomy" id="1735"/>
    <lineage>
        <taxon>Bacteria</taxon>
        <taxon>Bacillati</taxon>
        <taxon>Bacillota</taxon>
        <taxon>Erysipelotrichia</taxon>
        <taxon>Erysipelotrichales</taxon>
        <taxon>Erysipelotrichaceae</taxon>
        <taxon>Holdemanella</taxon>
    </lineage>
</organism>
<evidence type="ECO:0000256" key="3">
    <source>
        <dbReference type="ARBA" id="ARBA00012438"/>
    </source>
</evidence>
<dbReference type="CDD" id="cd00075">
    <property type="entry name" value="HATPase"/>
    <property type="match status" value="1"/>
</dbReference>
<dbReference type="PANTHER" id="PTHR45528">
    <property type="entry name" value="SENSOR HISTIDINE KINASE CPXA"/>
    <property type="match status" value="1"/>
</dbReference>
<dbReference type="GO" id="GO:0000155">
    <property type="term" value="F:phosphorelay sensor kinase activity"/>
    <property type="evidence" value="ECO:0007669"/>
    <property type="project" value="InterPro"/>
</dbReference>
<keyword evidence="4" id="KW-1003">Cell membrane</keyword>
<evidence type="ECO:0000256" key="5">
    <source>
        <dbReference type="ARBA" id="ARBA00022553"/>
    </source>
</evidence>
<evidence type="ECO:0000256" key="1">
    <source>
        <dbReference type="ARBA" id="ARBA00000085"/>
    </source>
</evidence>
<evidence type="ECO:0000313" key="17">
    <source>
        <dbReference type="Proteomes" id="UP000265489"/>
    </source>
</evidence>
<keyword evidence="8" id="KW-0547">Nucleotide-binding</keyword>
<keyword evidence="13 14" id="KW-0472">Membrane</keyword>
<evidence type="ECO:0000256" key="13">
    <source>
        <dbReference type="ARBA" id="ARBA00023136"/>
    </source>
</evidence>
<dbReference type="Gene3D" id="1.10.287.130">
    <property type="match status" value="1"/>
</dbReference>
<dbReference type="GO" id="GO:0005886">
    <property type="term" value="C:plasma membrane"/>
    <property type="evidence" value="ECO:0007669"/>
    <property type="project" value="UniProtKB-SubCell"/>
</dbReference>
<dbReference type="PROSITE" id="PS50109">
    <property type="entry name" value="HIS_KIN"/>
    <property type="match status" value="1"/>
</dbReference>
<dbReference type="CDD" id="cd00082">
    <property type="entry name" value="HisKA"/>
    <property type="match status" value="1"/>
</dbReference>
<feature type="transmembrane region" description="Helical" evidence="14">
    <location>
        <begin position="6"/>
        <end position="29"/>
    </location>
</feature>
<dbReference type="FunFam" id="1.10.287.130:FF:000001">
    <property type="entry name" value="Two-component sensor histidine kinase"/>
    <property type="match status" value="1"/>
</dbReference>
<dbReference type="SUPFAM" id="SSF55874">
    <property type="entry name" value="ATPase domain of HSP90 chaperone/DNA topoisomerase II/histidine kinase"/>
    <property type="match status" value="1"/>
</dbReference>
<evidence type="ECO:0000256" key="6">
    <source>
        <dbReference type="ARBA" id="ARBA00022679"/>
    </source>
</evidence>
<evidence type="ECO:0000256" key="4">
    <source>
        <dbReference type="ARBA" id="ARBA00022475"/>
    </source>
</evidence>
<dbReference type="SMART" id="SM00388">
    <property type="entry name" value="HisKA"/>
    <property type="match status" value="1"/>
</dbReference>
<comment type="catalytic activity">
    <reaction evidence="1">
        <text>ATP + protein L-histidine = ADP + protein N-phospho-L-histidine.</text>
        <dbReference type="EC" id="2.7.13.3"/>
    </reaction>
</comment>
<feature type="domain" description="Histidine kinase" evidence="15">
    <location>
        <begin position="243"/>
        <end position="459"/>
    </location>
</feature>
<reference evidence="16 17" key="1">
    <citation type="submission" date="2018-08" db="EMBL/GenBank/DDBJ databases">
        <title>A genome reference for cultivated species of the human gut microbiota.</title>
        <authorList>
            <person name="Zou Y."/>
            <person name="Xue W."/>
            <person name="Luo G."/>
        </authorList>
    </citation>
    <scope>NUCLEOTIDE SEQUENCE [LARGE SCALE GENOMIC DNA]</scope>
    <source>
        <strain evidence="16 17">AF15-20</strain>
    </source>
</reference>
<comment type="subcellular location">
    <subcellularLocation>
        <location evidence="2">Cell membrane</location>
        <topology evidence="2">Multi-pass membrane protein</topology>
    </subcellularLocation>
</comment>
<evidence type="ECO:0000256" key="14">
    <source>
        <dbReference type="SAM" id="Phobius"/>
    </source>
</evidence>
<evidence type="ECO:0000256" key="7">
    <source>
        <dbReference type="ARBA" id="ARBA00022692"/>
    </source>
</evidence>
<dbReference type="PANTHER" id="PTHR45528:SF1">
    <property type="entry name" value="SENSOR HISTIDINE KINASE CPXA"/>
    <property type="match status" value="1"/>
</dbReference>
<evidence type="ECO:0000256" key="9">
    <source>
        <dbReference type="ARBA" id="ARBA00022777"/>
    </source>
</evidence>
<feature type="transmembrane region" description="Helical" evidence="14">
    <location>
        <begin position="149"/>
        <end position="170"/>
    </location>
</feature>
<dbReference type="InterPro" id="IPR036890">
    <property type="entry name" value="HATPase_C_sf"/>
</dbReference>
<proteinExistence type="predicted"/>
<evidence type="ECO:0000256" key="10">
    <source>
        <dbReference type="ARBA" id="ARBA00022840"/>
    </source>
</evidence>
<keyword evidence="6" id="KW-0808">Transferase</keyword>
<keyword evidence="9 16" id="KW-0418">Kinase</keyword>
<name>A0A395W800_9FIRM</name>
<dbReference type="InterPro" id="IPR003594">
    <property type="entry name" value="HATPase_dom"/>
</dbReference>
<keyword evidence="5" id="KW-0597">Phosphoprotein</keyword>
<sequence length="465" mass="53856">MMHKKIVRSFLITFLITFLLGFGLLYVSLYKASISQDRQYLMNTVKLVKNLEIDDLNTTRLGDTFKSEDIRITIIKRNGKVLYDNYKDKISEKHLQREEVKQALEEGTGTCIRHSNTMQRSYLYVADYEEDNQTIVRLAMPFDGLSQSISILLAPFIFSICISFMVVFVLSKRMADEIVEPFQDITNTINSTNISEDVLTFNTYNYPELYKITNALTNMSKENKKYLERLEKEKKVRQEFFSNASHELKTPLTSIRGYTELIRSHTIQDSNQIDTCLDCVLKESDHMTQLINDILTISKLETEEMQVTYSHIQVKKLLDSIIETLRVQIEKMDLKVYVNATEFTVFASMDHIKGIFYNVVSNAIKYNKVNGRIDIVLKKNQNNMYFSVEDTGIGIPNKDQNRIFQRFYRVDKQRSKTIPGTGLGLSIVKHVVYYYKGDIHLTSKEDVGTKITIELPIVVKETPES</sequence>
<dbReference type="InterPro" id="IPR036097">
    <property type="entry name" value="HisK_dim/P_sf"/>
</dbReference>
<dbReference type="AlphaFoldDB" id="A0A395W800"/>
<dbReference type="InterPro" id="IPR050398">
    <property type="entry name" value="HssS/ArlS-like"/>
</dbReference>
<dbReference type="SUPFAM" id="SSF47384">
    <property type="entry name" value="Homodimeric domain of signal transducing histidine kinase"/>
    <property type="match status" value="1"/>
</dbReference>
<evidence type="ECO:0000256" key="2">
    <source>
        <dbReference type="ARBA" id="ARBA00004651"/>
    </source>
</evidence>
<dbReference type="Gene3D" id="3.30.565.10">
    <property type="entry name" value="Histidine kinase-like ATPase, C-terminal domain"/>
    <property type="match status" value="1"/>
</dbReference>
<dbReference type="Pfam" id="PF00512">
    <property type="entry name" value="HisKA"/>
    <property type="match status" value="1"/>
</dbReference>
<dbReference type="Pfam" id="PF02518">
    <property type="entry name" value="HATPase_c"/>
    <property type="match status" value="1"/>
</dbReference>
<dbReference type="Proteomes" id="UP000265489">
    <property type="component" value="Unassembled WGS sequence"/>
</dbReference>
<dbReference type="InterPro" id="IPR005467">
    <property type="entry name" value="His_kinase_dom"/>
</dbReference>
<protein>
    <recommendedName>
        <fullName evidence="3">histidine kinase</fullName>
        <ecNumber evidence="3">2.7.13.3</ecNumber>
    </recommendedName>
</protein>
<dbReference type="InterPro" id="IPR004358">
    <property type="entry name" value="Sig_transdc_His_kin-like_C"/>
</dbReference>
<dbReference type="GO" id="GO:0005524">
    <property type="term" value="F:ATP binding"/>
    <property type="evidence" value="ECO:0007669"/>
    <property type="project" value="UniProtKB-KW"/>
</dbReference>
<keyword evidence="11 14" id="KW-1133">Transmembrane helix</keyword>